<feature type="compositionally biased region" description="Polar residues" evidence="1">
    <location>
        <begin position="357"/>
        <end position="367"/>
    </location>
</feature>
<evidence type="ECO:0000313" key="3">
    <source>
        <dbReference type="EMBL" id="KAK6347223.1"/>
    </source>
</evidence>
<feature type="region of interest" description="Disordered" evidence="1">
    <location>
        <begin position="252"/>
        <end position="285"/>
    </location>
</feature>
<reference evidence="3 4" key="1">
    <citation type="submission" date="2019-10" db="EMBL/GenBank/DDBJ databases">
        <authorList>
            <person name="Palmer J.M."/>
        </authorList>
    </citation>
    <scope>NUCLEOTIDE SEQUENCE [LARGE SCALE GENOMIC DNA]</scope>
    <source>
        <strain evidence="3 4">TWF696</strain>
    </source>
</reference>
<evidence type="ECO:0000256" key="2">
    <source>
        <dbReference type="SAM" id="Phobius"/>
    </source>
</evidence>
<protein>
    <submittedName>
        <fullName evidence="3">Uncharacterized protein</fullName>
    </submittedName>
</protein>
<feature type="transmembrane region" description="Helical" evidence="2">
    <location>
        <begin position="102"/>
        <end position="123"/>
    </location>
</feature>
<feature type="compositionally biased region" description="Pro residues" evidence="1">
    <location>
        <begin position="29"/>
        <end position="38"/>
    </location>
</feature>
<keyword evidence="4" id="KW-1185">Reference proteome</keyword>
<dbReference type="AlphaFoldDB" id="A0AAV9UVQ9"/>
<dbReference type="EMBL" id="JAVHNQ010000005">
    <property type="protein sequence ID" value="KAK6347223.1"/>
    <property type="molecule type" value="Genomic_DNA"/>
</dbReference>
<comment type="caution">
    <text evidence="3">The sequence shown here is derived from an EMBL/GenBank/DDBJ whole genome shotgun (WGS) entry which is preliminary data.</text>
</comment>
<gene>
    <name evidence="3" type="ORF">TWF696_007296</name>
</gene>
<organism evidence="3 4">
    <name type="scientific">Orbilia brochopaga</name>
    <dbReference type="NCBI Taxonomy" id="3140254"/>
    <lineage>
        <taxon>Eukaryota</taxon>
        <taxon>Fungi</taxon>
        <taxon>Dikarya</taxon>
        <taxon>Ascomycota</taxon>
        <taxon>Pezizomycotina</taxon>
        <taxon>Orbiliomycetes</taxon>
        <taxon>Orbiliales</taxon>
        <taxon>Orbiliaceae</taxon>
        <taxon>Orbilia</taxon>
    </lineage>
</organism>
<dbReference type="Proteomes" id="UP001375240">
    <property type="component" value="Unassembled WGS sequence"/>
</dbReference>
<feature type="region of interest" description="Disordered" evidence="1">
    <location>
        <begin position="1"/>
        <end position="92"/>
    </location>
</feature>
<keyword evidence="2" id="KW-0472">Membrane</keyword>
<feature type="region of interest" description="Disordered" evidence="1">
    <location>
        <begin position="331"/>
        <end position="482"/>
    </location>
</feature>
<accession>A0AAV9UVQ9</accession>
<proteinExistence type="predicted"/>
<evidence type="ECO:0000313" key="4">
    <source>
        <dbReference type="Proteomes" id="UP001375240"/>
    </source>
</evidence>
<feature type="compositionally biased region" description="Low complexity" evidence="1">
    <location>
        <begin position="59"/>
        <end position="92"/>
    </location>
</feature>
<feature type="compositionally biased region" description="Low complexity" evidence="1">
    <location>
        <begin position="39"/>
        <end position="51"/>
    </location>
</feature>
<feature type="compositionally biased region" description="Low complexity" evidence="1">
    <location>
        <begin position="262"/>
        <end position="280"/>
    </location>
</feature>
<feature type="compositionally biased region" description="Low complexity" evidence="1">
    <location>
        <begin position="337"/>
        <end position="353"/>
    </location>
</feature>
<keyword evidence="2" id="KW-1133">Transmembrane helix</keyword>
<name>A0AAV9UVQ9_9PEZI</name>
<keyword evidence="2" id="KW-0812">Transmembrane</keyword>
<evidence type="ECO:0000256" key="1">
    <source>
        <dbReference type="SAM" id="MobiDB-lite"/>
    </source>
</evidence>
<sequence>MAPPLIARPVVQRQQNPGIGFREVSTAPVPSPTAPTRPKPTNDAPEAAEASPGPPSTPTPSGRRGSPTPSALPSTMPQSSSPTPSSSNNNGGINMNSAQSGIVIAIVAIIGIIILSFLTYVILKSLRLRYKDPKYLPGSWLKKKWQNWDVMGYHATPTGATSPAQARINRVARSRANIEANRALDRQNSVRSVITLPPYREMAEMDLERTIGREGERAGVDTIVVFPETADEEEARREERMQAMYELRLQRRAQRAAREARNNSSGGSLGNNSANNSTSNMDPNATSVSLTAMDMEAGGSGRTASELTAAILNDRTRRLSEVSYADVGYSRHDGSRIRSTSSNRNSASNNTAADSQPLLSDNASNTGQRRRSHSGSMFSLNTNVSDGRGSMDRRDSTELLTGGDIGGQRLPPSYDGLDWGDAPPYMSPVSPVSRSDTGASRRTDGEQPQRPVLNVPLVRVIGASNPGSPMSPQGPNQREGAL</sequence>
<feature type="compositionally biased region" description="Polar residues" evidence="1">
    <location>
        <begin position="374"/>
        <end position="385"/>
    </location>
</feature>
<feature type="compositionally biased region" description="Polar residues" evidence="1">
    <location>
        <begin position="465"/>
        <end position="476"/>
    </location>
</feature>